<evidence type="ECO:0000259" key="2">
    <source>
        <dbReference type="PROSITE" id="PS50835"/>
    </source>
</evidence>
<dbReference type="Pfam" id="PF13895">
    <property type="entry name" value="Ig_2"/>
    <property type="match status" value="1"/>
</dbReference>
<dbReference type="SUPFAM" id="SSF48726">
    <property type="entry name" value="Immunoglobulin"/>
    <property type="match status" value="1"/>
</dbReference>
<evidence type="ECO:0000256" key="1">
    <source>
        <dbReference type="SAM" id="MobiDB-lite"/>
    </source>
</evidence>
<keyword evidence="4" id="KW-1185">Reference proteome</keyword>
<dbReference type="Proteomes" id="UP000244896">
    <property type="component" value="Chromosome"/>
</dbReference>
<feature type="region of interest" description="Disordered" evidence="1">
    <location>
        <begin position="1"/>
        <end position="25"/>
    </location>
</feature>
<evidence type="ECO:0000313" key="3">
    <source>
        <dbReference type="EMBL" id="AWI08743.1"/>
    </source>
</evidence>
<dbReference type="InterPro" id="IPR036179">
    <property type="entry name" value="Ig-like_dom_sf"/>
</dbReference>
<dbReference type="EMBL" id="CP023004">
    <property type="protein sequence ID" value="AWI08743.1"/>
    <property type="molecule type" value="Genomic_DNA"/>
</dbReference>
<dbReference type="PROSITE" id="PS50835">
    <property type="entry name" value="IG_LIKE"/>
    <property type="match status" value="1"/>
</dbReference>
<dbReference type="InterPro" id="IPR007110">
    <property type="entry name" value="Ig-like_dom"/>
</dbReference>
<organism evidence="3 4">
    <name type="scientific">Ereboglobus luteus</name>
    <dbReference type="NCBI Taxonomy" id="1796921"/>
    <lineage>
        <taxon>Bacteria</taxon>
        <taxon>Pseudomonadati</taxon>
        <taxon>Verrucomicrobiota</taxon>
        <taxon>Opitutia</taxon>
        <taxon>Opitutales</taxon>
        <taxon>Opitutaceae</taxon>
        <taxon>Ereboglobus</taxon>
    </lineage>
</organism>
<feature type="domain" description="Ig-like" evidence="2">
    <location>
        <begin position="196"/>
        <end position="277"/>
    </location>
</feature>
<protein>
    <recommendedName>
        <fullName evidence="2">Ig-like domain-containing protein</fullName>
    </recommendedName>
</protein>
<dbReference type="InterPro" id="IPR013783">
    <property type="entry name" value="Ig-like_fold"/>
</dbReference>
<reference evidence="3 4" key="1">
    <citation type="journal article" date="2018" name="Syst. Appl. Microbiol.">
        <title>Ereboglobus luteus gen. nov. sp. nov. from cockroach guts, and new insights into the oxygen relationship of the genera Opitutus and Didymococcus (Verrucomicrobia: Opitutaceae).</title>
        <authorList>
            <person name="Tegtmeier D."/>
            <person name="Belitz A."/>
            <person name="Radek R."/>
            <person name="Heimerl T."/>
            <person name="Brune A."/>
        </authorList>
    </citation>
    <scope>NUCLEOTIDE SEQUENCE [LARGE SCALE GENOMIC DNA]</scope>
    <source>
        <strain evidence="3 4">Ho45</strain>
    </source>
</reference>
<dbReference type="AlphaFoldDB" id="A0A2U8E1K1"/>
<dbReference type="KEGG" id="elut:CKA38_05265"/>
<proteinExistence type="predicted"/>
<name>A0A2U8E1K1_9BACT</name>
<evidence type="ECO:0000313" key="4">
    <source>
        <dbReference type="Proteomes" id="UP000244896"/>
    </source>
</evidence>
<gene>
    <name evidence="3" type="ORF">CKA38_05265</name>
</gene>
<dbReference type="Gene3D" id="2.60.40.10">
    <property type="entry name" value="Immunoglobulins"/>
    <property type="match status" value="1"/>
</dbReference>
<sequence>MFFQGTGERVKAQPPQSPPPLHRNTNITDFIKINMTQRARKDRRPKAGRRIILSRKTFDKIAAQADSVEDFAKKILAAGNENPACEIPHGIPAGSADISADRAINKSIGKILARPKRSRAKNPHTARVRELLAATLRDEIVQSVPVLVQTYLIGAMKIYQAEHNKWARNGTCTVTNDVGSKTSNAATVTVNAAGKPPVINSQLQSITVAQGNTFTLAVTASGTGLSYQWKKNGANIAGATSRTYSKVAATTDNGNYTVTVSNAYGSTPSSAVTVTVTTSGGNTGGNNNSSSGGGGGGGAPSFLYVAGLAIAGLLKRLAKR</sequence>
<accession>A0A2U8E1K1</accession>